<keyword evidence="3" id="KW-1185">Reference proteome</keyword>
<evidence type="ECO:0000256" key="1">
    <source>
        <dbReference type="SAM" id="MobiDB-lite"/>
    </source>
</evidence>
<feature type="compositionally biased region" description="Basic and acidic residues" evidence="1">
    <location>
        <begin position="187"/>
        <end position="197"/>
    </location>
</feature>
<dbReference type="OrthoDB" id="1047367at2759"/>
<feature type="compositionally biased region" description="Basic and acidic residues" evidence="1">
    <location>
        <begin position="140"/>
        <end position="149"/>
    </location>
</feature>
<proteinExistence type="predicted"/>
<evidence type="ECO:0000313" key="2">
    <source>
        <dbReference type="EMBL" id="GMF58167.1"/>
    </source>
</evidence>
<dbReference type="Proteomes" id="UP001165121">
    <property type="component" value="Unassembled WGS sequence"/>
</dbReference>
<dbReference type="EMBL" id="BSXT01004538">
    <property type="protein sequence ID" value="GMF58167.1"/>
    <property type="molecule type" value="Genomic_DNA"/>
</dbReference>
<accession>A0A9W6YAB2</accession>
<feature type="compositionally biased region" description="Basic and acidic residues" evidence="1">
    <location>
        <begin position="102"/>
        <end position="123"/>
    </location>
</feature>
<feature type="compositionally biased region" description="Basic and acidic residues" evidence="1">
    <location>
        <begin position="52"/>
        <end position="64"/>
    </location>
</feature>
<evidence type="ECO:0000313" key="3">
    <source>
        <dbReference type="Proteomes" id="UP001165121"/>
    </source>
</evidence>
<feature type="region of interest" description="Disordered" evidence="1">
    <location>
        <begin position="1"/>
        <end position="197"/>
    </location>
</feature>
<feature type="compositionally biased region" description="Basic and acidic residues" evidence="1">
    <location>
        <begin position="13"/>
        <end position="33"/>
    </location>
</feature>
<reference evidence="2" key="1">
    <citation type="submission" date="2023-04" db="EMBL/GenBank/DDBJ databases">
        <title>Phytophthora fragariaefolia NBRC 109709.</title>
        <authorList>
            <person name="Ichikawa N."/>
            <person name="Sato H."/>
            <person name="Tonouchi N."/>
        </authorList>
    </citation>
    <scope>NUCLEOTIDE SEQUENCE</scope>
    <source>
        <strain evidence="2">NBRC 109709</strain>
    </source>
</reference>
<protein>
    <submittedName>
        <fullName evidence="2">Unnamed protein product</fullName>
    </submittedName>
</protein>
<sequence>MTGVSTAETTGELDERMDVIAELPWRDYGREGYLDSEEESDHDYIDAGLANEKSRSGNSREDSARPQWNSARTQWNSTGSQGNSARQQPSSASHWNPVNPPPDRHSRVGRPSDRQDNYGRRSAEPVTEAKFIFTYVSEAGRPEDERKSDGNGSDMDGIDGELGYSEGESPAMMKVRPPSSYASTRDGGGERPADEDFAGHRGKISAINKARKLRLKRQANRDVQIGVQGIGKDKVGTSTRAWVKVTLGWEVSYEFEVWTMDHHAGVDLILRTDFMIPAGIRLDLYNSLAKLPDEVVVPLIKSQNSADDPRKGLQITDGSTETICLPGRLTAEFRVRRRQPAESTHELWVRL</sequence>
<organism evidence="2 3">
    <name type="scientific">Phytophthora fragariaefolia</name>
    <dbReference type="NCBI Taxonomy" id="1490495"/>
    <lineage>
        <taxon>Eukaryota</taxon>
        <taxon>Sar</taxon>
        <taxon>Stramenopiles</taxon>
        <taxon>Oomycota</taxon>
        <taxon>Peronosporomycetes</taxon>
        <taxon>Peronosporales</taxon>
        <taxon>Peronosporaceae</taxon>
        <taxon>Phytophthora</taxon>
    </lineage>
</organism>
<comment type="caution">
    <text evidence="2">The sequence shown here is derived from an EMBL/GenBank/DDBJ whole genome shotgun (WGS) entry which is preliminary data.</text>
</comment>
<gene>
    <name evidence="2" type="ORF">Pfra01_002496200</name>
</gene>
<name>A0A9W6YAB2_9STRA</name>
<dbReference type="AlphaFoldDB" id="A0A9W6YAB2"/>
<feature type="compositionally biased region" description="Polar residues" evidence="1">
    <location>
        <begin position="66"/>
        <end position="96"/>
    </location>
</feature>